<dbReference type="SUPFAM" id="SSF101936">
    <property type="entry name" value="DNA-binding pseudobarrel domain"/>
    <property type="match status" value="2"/>
</dbReference>
<dbReference type="SMART" id="SM01019">
    <property type="entry name" value="B3"/>
    <property type="match status" value="2"/>
</dbReference>
<evidence type="ECO:0000313" key="8">
    <source>
        <dbReference type="EMBL" id="THF99987.1"/>
    </source>
</evidence>
<evidence type="ECO:0000256" key="2">
    <source>
        <dbReference type="ARBA" id="ARBA00023015"/>
    </source>
</evidence>
<comment type="subcellular location">
    <subcellularLocation>
        <location evidence="1">Nucleus</location>
    </subcellularLocation>
</comment>
<feature type="compositionally biased region" description="Basic and acidic residues" evidence="6">
    <location>
        <begin position="308"/>
        <end position="321"/>
    </location>
</feature>
<dbReference type="Gene3D" id="2.40.330.10">
    <property type="entry name" value="DNA-binding pseudobarrel domain"/>
    <property type="match status" value="2"/>
</dbReference>
<evidence type="ECO:0000256" key="4">
    <source>
        <dbReference type="ARBA" id="ARBA00023163"/>
    </source>
</evidence>
<comment type="caution">
    <text evidence="8">The sequence shown here is derived from an EMBL/GenBank/DDBJ whole genome shotgun (WGS) entry which is preliminary data.</text>
</comment>
<dbReference type="PANTHER" id="PTHR31140:SF139">
    <property type="entry name" value="B3 DOMAIN-CONTAINING PROTEIN OS02G0455900-RELATED"/>
    <property type="match status" value="1"/>
</dbReference>
<feature type="region of interest" description="Disordered" evidence="6">
    <location>
        <begin position="1"/>
        <end position="62"/>
    </location>
</feature>
<evidence type="ECO:0000256" key="5">
    <source>
        <dbReference type="ARBA" id="ARBA00023242"/>
    </source>
</evidence>
<dbReference type="InterPro" id="IPR044800">
    <property type="entry name" value="LEC2-like"/>
</dbReference>
<keyword evidence="2" id="KW-0805">Transcription regulation</keyword>
<feature type="compositionally biased region" description="Low complexity" evidence="6">
    <location>
        <begin position="41"/>
        <end position="53"/>
    </location>
</feature>
<evidence type="ECO:0000256" key="6">
    <source>
        <dbReference type="SAM" id="MobiDB-lite"/>
    </source>
</evidence>
<dbReference type="AlphaFoldDB" id="A0A4S4DBP3"/>
<dbReference type="Pfam" id="PF02362">
    <property type="entry name" value="B3"/>
    <property type="match status" value="2"/>
</dbReference>
<gene>
    <name evidence="8" type="ORF">TEA_017525</name>
</gene>
<feature type="domain" description="TF-B3" evidence="7">
    <location>
        <begin position="71"/>
        <end position="175"/>
    </location>
</feature>
<dbReference type="CDD" id="cd10017">
    <property type="entry name" value="B3_DNA"/>
    <property type="match status" value="2"/>
</dbReference>
<dbReference type="PROSITE" id="PS50863">
    <property type="entry name" value="B3"/>
    <property type="match status" value="2"/>
</dbReference>
<keyword evidence="5" id="KW-0539">Nucleus</keyword>
<dbReference type="GO" id="GO:0005634">
    <property type="term" value="C:nucleus"/>
    <property type="evidence" value="ECO:0007669"/>
    <property type="project" value="UniProtKB-SubCell"/>
</dbReference>
<evidence type="ECO:0000256" key="3">
    <source>
        <dbReference type="ARBA" id="ARBA00023125"/>
    </source>
</evidence>
<proteinExistence type="predicted"/>
<feature type="region of interest" description="Disordered" evidence="6">
    <location>
        <begin position="292"/>
        <end position="335"/>
    </location>
</feature>
<dbReference type="InterPro" id="IPR015300">
    <property type="entry name" value="DNA-bd_pseudobarrel_sf"/>
</dbReference>
<keyword evidence="9" id="KW-1185">Reference proteome</keyword>
<feature type="domain" description="TF-B3" evidence="7">
    <location>
        <begin position="187"/>
        <end position="290"/>
    </location>
</feature>
<evidence type="ECO:0000259" key="7">
    <source>
        <dbReference type="PROSITE" id="PS50863"/>
    </source>
</evidence>
<feature type="compositionally biased region" description="Basic and acidic residues" evidence="6">
    <location>
        <begin position="10"/>
        <end position="30"/>
    </location>
</feature>
<dbReference type="Proteomes" id="UP000306102">
    <property type="component" value="Unassembled WGS sequence"/>
</dbReference>
<dbReference type="PANTHER" id="PTHR31140">
    <property type="entry name" value="B3 DOMAIN-CONTAINING TRANSCRIPTION FACTOR ABI3"/>
    <property type="match status" value="1"/>
</dbReference>
<protein>
    <recommendedName>
        <fullName evidence="7">TF-B3 domain-containing protein</fullName>
    </recommendedName>
</protein>
<name>A0A4S4DBP3_CAMSN</name>
<keyword evidence="3" id="KW-0238">DNA-binding</keyword>
<keyword evidence="4" id="KW-0804">Transcription</keyword>
<dbReference type="InterPro" id="IPR003340">
    <property type="entry name" value="B3_DNA-bd"/>
</dbReference>
<dbReference type="GO" id="GO:0003700">
    <property type="term" value="F:DNA-binding transcription factor activity"/>
    <property type="evidence" value="ECO:0007669"/>
    <property type="project" value="InterPro"/>
</dbReference>
<organism evidence="8 9">
    <name type="scientific">Camellia sinensis var. sinensis</name>
    <name type="common">China tea</name>
    <dbReference type="NCBI Taxonomy" id="542762"/>
    <lineage>
        <taxon>Eukaryota</taxon>
        <taxon>Viridiplantae</taxon>
        <taxon>Streptophyta</taxon>
        <taxon>Embryophyta</taxon>
        <taxon>Tracheophyta</taxon>
        <taxon>Spermatophyta</taxon>
        <taxon>Magnoliopsida</taxon>
        <taxon>eudicotyledons</taxon>
        <taxon>Gunneridae</taxon>
        <taxon>Pentapetalae</taxon>
        <taxon>asterids</taxon>
        <taxon>Ericales</taxon>
        <taxon>Theaceae</taxon>
        <taxon>Camellia</taxon>
    </lineage>
</organism>
<reference evidence="8 9" key="1">
    <citation type="journal article" date="2018" name="Proc. Natl. Acad. Sci. U.S.A.">
        <title>Draft genome sequence of Camellia sinensis var. sinensis provides insights into the evolution of the tea genome and tea quality.</title>
        <authorList>
            <person name="Wei C."/>
            <person name="Yang H."/>
            <person name="Wang S."/>
            <person name="Zhao J."/>
            <person name="Liu C."/>
            <person name="Gao L."/>
            <person name="Xia E."/>
            <person name="Lu Y."/>
            <person name="Tai Y."/>
            <person name="She G."/>
            <person name="Sun J."/>
            <person name="Cao H."/>
            <person name="Tong W."/>
            <person name="Gao Q."/>
            <person name="Li Y."/>
            <person name="Deng W."/>
            <person name="Jiang X."/>
            <person name="Wang W."/>
            <person name="Chen Q."/>
            <person name="Zhang S."/>
            <person name="Li H."/>
            <person name="Wu J."/>
            <person name="Wang P."/>
            <person name="Li P."/>
            <person name="Shi C."/>
            <person name="Zheng F."/>
            <person name="Jian J."/>
            <person name="Huang B."/>
            <person name="Shan D."/>
            <person name="Shi M."/>
            <person name="Fang C."/>
            <person name="Yue Y."/>
            <person name="Li F."/>
            <person name="Li D."/>
            <person name="Wei S."/>
            <person name="Han B."/>
            <person name="Jiang C."/>
            <person name="Yin Y."/>
            <person name="Xia T."/>
            <person name="Zhang Z."/>
            <person name="Bennetzen J.L."/>
            <person name="Zhao S."/>
            <person name="Wan X."/>
        </authorList>
    </citation>
    <scope>NUCLEOTIDE SEQUENCE [LARGE SCALE GENOMIC DNA]</scope>
    <source>
        <strain evidence="9">cv. Shuchazao</strain>
        <tissue evidence="8">Leaf</tissue>
    </source>
</reference>
<dbReference type="EMBL" id="SDRB02011807">
    <property type="protein sequence ID" value="THF99987.1"/>
    <property type="molecule type" value="Genomic_DNA"/>
</dbReference>
<evidence type="ECO:0000313" key="9">
    <source>
        <dbReference type="Proteomes" id="UP000306102"/>
    </source>
</evidence>
<dbReference type="GO" id="GO:0003677">
    <property type="term" value="F:DNA binding"/>
    <property type="evidence" value="ECO:0007669"/>
    <property type="project" value="UniProtKB-KW"/>
</dbReference>
<evidence type="ECO:0000256" key="1">
    <source>
        <dbReference type="ARBA" id="ARBA00004123"/>
    </source>
</evidence>
<accession>A0A4S4DBP3</accession>
<sequence>MSESTDNDDKEGKRMKDSDVQQEQVSKEGNVDLPFHKLTISPLKSGGCSSSSERSNEELQSKDGQFHKEDFVFELQLTQDDIEYTLYIPEQTAAEHFPPVPIYEDWHKGQIEISDTQNQNWNMKIVYIRLSAGFFIETRWDEFVARHNLEAMDVIRFYRPPSPLHKFHFLIRHVRRRDNPPEFKPENFLFRQQMTSTFKYILDLPKEQVRKYFPGIEFSGVRRLHFTDVENTDWPMTISLARNNKAYMLLNGWYLFVNKHRLEAGDEVRFYKPVRPLDKGHFLIEYVKREEAGGGTSSSSQNDQLGGGKKDGNKGDRENRGGRNHGGGGYSSSPDKGKTICCWTWKSLSGWRPWRCLCE</sequence>